<reference evidence="2" key="1">
    <citation type="journal article" date="2023" name="Mol. Phylogenet. Evol.">
        <title>Genome-scale phylogeny and comparative genomics of the fungal order Sordariales.</title>
        <authorList>
            <person name="Hensen N."/>
            <person name="Bonometti L."/>
            <person name="Westerberg I."/>
            <person name="Brannstrom I.O."/>
            <person name="Guillou S."/>
            <person name="Cros-Aarteil S."/>
            <person name="Calhoun S."/>
            <person name="Haridas S."/>
            <person name="Kuo A."/>
            <person name="Mondo S."/>
            <person name="Pangilinan J."/>
            <person name="Riley R."/>
            <person name="LaButti K."/>
            <person name="Andreopoulos B."/>
            <person name="Lipzen A."/>
            <person name="Chen C."/>
            <person name="Yan M."/>
            <person name="Daum C."/>
            <person name="Ng V."/>
            <person name="Clum A."/>
            <person name="Steindorff A."/>
            <person name="Ohm R.A."/>
            <person name="Martin F."/>
            <person name="Silar P."/>
            <person name="Natvig D.O."/>
            <person name="Lalanne C."/>
            <person name="Gautier V."/>
            <person name="Ament-Velasquez S.L."/>
            <person name="Kruys A."/>
            <person name="Hutchinson M.I."/>
            <person name="Powell A.J."/>
            <person name="Barry K."/>
            <person name="Miller A.N."/>
            <person name="Grigoriev I.V."/>
            <person name="Debuchy R."/>
            <person name="Gladieux P."/>
            <person name="Hiltunen Thoren M."/>
            <person name="Johannesson H."/>
        </authorList>
    </citation>
    <scope>NUCLEOTIDE SEQUENCE</scope>
    <source>
        <strain evidence="2">PSN309</strain>
    </source>
</reference>
<dbReference type="EMBL" id="MU864359">
    <property type="protein sequence ID" value="KAK4191477.1"/>
    <property type="molecule type" value="Genomic_DNA"/>
</dbReference>
<keyword evidence="3" id="KW-1185">Reference proteome</keyword>
<comment type="caution">
    <text evidence="2">The sequence shown here is derived from an EMBL/GenBank/DDBJ whole genome shotgun (WGS) entry which is preliminary data.</text>
</comment>
<feature type="compositionally biased region" description="Pro residues" evidence="1">
    <location>
        <begin position="487"/>
        <end position="507"/>
    </location>
</feature>
<sequence>MSDETKEPTKHNNNKSEGVRRPQRKDSFSSMLSWAGLQTKVPIPLRATLTTANASGSTTSQTTPSNQNTSKPRRHSHSVGDNGTKKKARPGSISRKFSFSNLLGVQDGTGTKTKNVKTPPPTAAPEPKASDGTPKAGNGKNGSQEKVNKMASSTPEKKNPQEATPPNSLIRSKSPPPVSHVVPKSILRVSSPEGCRKPKFADIDSTEPLTPSTDAATPTPSSGLESPPGSPLLLPVNRPMSPGATVRFAKATYHTVEFGPGRRFLPVKRKSKSTITYISPLDPGTQKSAPKTILQSPTKLRRHQENQKAMKKYWLRTEEEEAEERAEAERRAQEEAERYRNEPSSPPPIPPMDGIFAEATSGKSMLAEKLTAIDELPPLGGFLRLEKLEEEDESSDSDPDDAGAKCNEELVMTEVVDLSEPPEEKEAVVIAVEEKQGGVKMAVIEEIKDEEQPQEDQKENTTTTSITELTTTTSQEEGGAPISPALIPLPPSPTLEQQPQPPLPPKPPLHHQPKSFFHNNLPQQKDKEAAAERARRAAELVHQSLLDDDNNNNNEITPTRPRPSPKHRYSSRSSSLSRTYSPSPSPSHSSSSSENSLSDKEQARKEKQETRTRTLAAVRSSGNLGQFNLKAPTPIGRADTEEHGKTSSSPPVSRSGSPSGGGNHLHLSERRTNGRGESGRRLRSFAERQRGITA</sequence>
<feature type="compositionally biased region" description="Basic and acidic residues" evidence="1">
    <location>
        <begin position="597"/>
        <end position="612"/>
    </location>
</feature>
<gene>
    <name evidence="2" type="ORF">QBC35DRAFT_448396</name>
</gene>
<feature type="compositionally biased region" description="Low complexity" evidence="1">
    <location>
        <begin position="647"/>
        <end position="657"/>
    </location>
</feature>
<feature type="region of interest" description="Disordered" evidence="1">
    <location>
        <begin position="377"/>
        <end position="410"/>
    </location>
</feature>
<organism evidence="2 3">
    <name type="scientific">Podospora australis</name>
    <dbReference type="NCBI Taxonomy" id="1536484"/>
    <lineage>
        <taxon>Eukaryota</taxon>
        <taxon>Fungi</taxon>
        <taxon>Dikarya</taxon>
        <taxon>Ascomycota</taxon>
        <taxon>Pezizomycotina</taxon>
        <taxon>Sordariomycetes</taxon>
        <taxon>Sordariomycetidae</taxon>
        <taxon>Sordariales</taxon>
        <taxon>Podosporaceae</taxon>
        <taxon>Podospora</taxon>
    </lineage>
</organism>
<feature type="compositionally biased region" description="Basic and acidic residues" evidence="1">
    <location>
        <begin position="1"/>
        <end position="10"/>
    </location>
</feature>
<feature type="compositionally biased region" description="Low complexity" evidence="1">
    <location>
        <begin position="571"/>
        <end position="596"/>
    </location>
</feature>
<name>A0AAN6X3L7_9PEZI</name>
<feature type="region of interest" description="Disordered" evidence="1">
    <location>
        <begin position="276"/>
        <end position="360"/>
    </location>
</feature>
<proteinExistence type="predicted"/>
<feature type="compositionally biased region" description="Polar residues" evidence="1">
    <location>
        <begin position="141"/>
        <end position="154"/>
    </location>
</feature>
<accession>A0AAN6X3L7</accession>
<dbReference type="Proteomes" id="UP001302126">
    <property type="component" value="Unassembled WGS sequence"/>
</dbReference>
<feature type="compositionally biased region" description="Polar residues" evidence="1">
    <location>
        <begin position="285"/>
        <end position="298"/>
    </location>
</feature>
<feature type="compositionally biased region" description="Basic and acidic residues" evidence="1">
    <location>
        <begin position="524"/>
        <end position="539"/>
    </location>
</feature>
<feature type="compositionally biased region" description="Basic and acidic residues" evidence="1">
    <location>
        <begin position="325"/>
        <end position="341"/>
    </location>
</feature>
<evidence type="ECO:0000313" key="3">
    <source>
        <dbReference type="Proteomes" id="UP001302126"/>
    </source>
</evidence>
<evidence type="ECO:0000256" key="1">
    <source>
        <dbReference type="SAM" id="MobiDB-lite"/>
    </source>
</evidence>
<feature type="compositionally biased region" description="Low complexity" evidence="1">
    <location>
        <begin position="208"/>
        <end position="235"/>
    </location>
</feature>
<feature type="region of interest" description="Disordered" evidence="1">
    <location>
        <begin position="1"/>
        <end position="238"/>
    </location>
</feature>
<feature type="region of interest" description="Disordered" evidence="1">
    <location>
        <begin position="442"/>
        <end position="694"/>
    </location>
</feature>
<feature type="compositionally biased region" description="Low complexity" evidence="1">
    <location>
        <begin position="55"/>
        <end position="70"/>
    </location>
</feature>
<feature type="compositionally biased region" description="Acidic residues" evidence="1">
    <location>
        <begin position="388"/>
        <end position="401"/>
    </location>
</feature>
<feature type="compositionally biased region" description="Low complexity" evidence="1">
    <location>
        <begin position="461"/>
        <end position="473"/>
    </location>
</feature>
<reference evidence="2" key="2">
    <citation type="submission" date="2023-05" db="EMBL/GenBank/DDBJ databases">
        <authorList>
            <consortium name="Lawrence Berkeley National Laboratory"/>
            <person name="Steindorff A."/>
            <person name="Hensen N."/>
            <person name="Bonometti L."/>
            <person name="Westerberg I."/>
            <person name="Brannstrom I.O."/>
            <person name="Guillou S."/>
            <person name="Cros-Aarteil S."/>
            <person name="Calhoun S."/>
            <person name="Haridas S."/>
            <person name="Kuo A."/>
            <person name="Mondo S."/>
            <person name="Pangilinan J."/>
            <person name="Riley R."/>
            <person name="Labutti K."/>
            <person name="Andreopoulos B."/>
            <person name="Lipzen A."/>
            <person name="Chen C."/>
            <person name="Yanf M."/>
            <person name="Daum C."/>
            <person name="Ng V."/>
            <person name="Clum A."/>
            <person name="Ohm R."/>
            <person name="Martin F."/>
            <person name="Silar P."/>
            <person name="Natvig D."/>
            <person name="Lalanne C."/>
            <person name="Gautier V."/>
            <person name="Ament-Velasquez S.L."/>
            <person name="Kruys A."/>
            <person name="Hutchinson M.I."/>
            <person name="Powell A.J."/>
            <person name="Barry K."/>
            <person name="Miller A.N."/>
            <person name="Grigoriev I.V."/>
            <person name="Debuchy R."/>
            <person name="Gladieux P."/>
            <person name="Thoren M.H."/>
            <person name="Johannesson H."/>
        </authorList>
    </citation>
    <scope>NUCLEOTIDE SEQUENCE</scope>
    <source>
        <strain evidence="2">PSN309</strain>
    </source>
</reference>
<feature type="compositionally biased region" description="Basic and acidic residues" evidence="1">
    <location>
        <begin position="666"/>
        <end position="694"/>
    </location>
</feature>
<feature type="compositionally biased region" description="Basic and acidic residues" evidence="1">
    <location>
        <begin position="17"/>
        <end position="27"/>
    </location>
</feature>
<dbReference type="AlphaFoldDB" id="A0AAN6X3L7"/>
<evidence type="ECO:0000313" key="2">
    <source>
        <dbReference type="EMBL" id="KAK4191477.1"/>
    </source>
</evidence>
<protein>
    <submittedName>
        <fullName evidence="2">Uncharacterized protein</fullName>
    </submittedName>
</protein>
<feature type="compositionally biased region" description="Polar residues" evidence="1">
    <location>
        <begin position="161"/>
        <end position="171"/>
    </location>
</feature>